<dbReference type="Pfam" id="PF10983">
    <property type="entry name" value="DUF2793"/>
    <property type="match status" value="1"/>
</dbReference>
<gene>
    <name evidence="1" type="ORF">SAMN02927928_3551</name>
</gene>
<sequence length="554" mass="58273">MSDTTPRLQLPLIGDHSQKRIVMNAGLMRLESLVQAQALSRTLSAQPATPADGDSYILPATPTGAAWASLSAGTFVRAEGGIWETVVFPEGAIVFVKSEGVFLLRTASGWTAFEDAIKALANLSRLGVGTTADAYNVLAMKGPAALLSGRTVAEGGSGDISLTLNKEADGNSAQILLQKGYSGRAIIGLLGNNDLTLKVSGDGAAWRNALTINRFSGRARFAKGNFQTPHIPARNYVTGAAWLVSTSAADNGWRSLCWSAERGLFCAVSETGTGNRVMTSPDGITWTARTSAADNNWLSVCWSPELGLFCAIANSGTGNRVMTSPDGITWTARSSAADNAWRGICWSPELMLFCAVAATGTANRVMTSPDGITWTARASATDNNWISVCWAPELGLFCAVSDSGTGNRVMTSPDGIIWTARTSVADNNWHGVCWSPELGLLCAVSVTGTGNRAMTSPDGVAWTGRTSAADNTWQSVAWSSQLGLFCAVSDSGTGNRVMTSPDGVNWSTRSSAADNGWYGVCWSAELGLFAATANTGTGNRAMTSVSMFKFPYRS</sequence>
<dbReference type="RefSeq" id="WP_090650485.1">
    <property type="nucleotide sequence ID" value="NZ_CBCRYE010000002.1"/>
</dbReference>
<organism evidence="1 2">
    <name type="scientific">Asticcacaulis taihuensis</name>
    <dbReference type="NCBI Taxonomy" id="260084"/>
    <lineage>
        <taxon>Bacteria</taxon>
        <taxon>Pseudomonadati</taxon>
        <taxon>Pseudomonadota</taxon>
        <taxon>Alphaproteobacteria</taxon>
        <taxon>Caulobacterales</taxon>
        <taxon>Caulobacteraceae</taxon>
        <taxon>Asticcacaulis</taxon>
    </lineage>
</organism>
<dbReference type="AlphaFoldDB" id="A0A1G4TI63"/>
<name>A0A1G4TI63_9CAUL</name>
<dbReference type="OrthoDB" id="564699at2"/>
<accession>A0A1G4TI63</accession>
<dbReference type="SUPFAM" id="SSF63829">
    <property type="entry name" value="Calcium-dependent phosphotriesterase"/>
    <property type="match status" value="1"/>
</dbReference>
<evidence type="ECO:0008006" key="3">
    <source>
        <dbReference type="Google" id="ProtNLM"/>
    </source>
</evidence>
<dbReference type="STRING" id="260084.SAMN02927928_3551"/>
<dbReference type="InterPro" id="IPR021251">
    <property type="entry name" value="DUF2793"/>
</dbReference>
<evidence type="ECO:0000313" key="1">
    <source>
        <dbReference type="EMBL" id="SCW80505.1"/>
    </source>
</evidence>
<protein>
    <recommendedName>
        <fullName evidence="3">DUF2793 domain-containing protein</fullName>
    </recommendedName>
</protein>
<evidence type="ECO:0000313" key="2">
    <source>
        <dbReference type="Proteomes" id="UP000199150"/>
    </source>
</evidence>
<keyword evidence="2" id="KW-1185">Reference proteome</keyword>
<dbReference type="Proteomes" id="UP000199150">
    <property type="component" value="Unassembled WGS sequence"/>
</dbReference>
<proteinExistence type="predicted"/>
<dbReference type="EMBL" id="FMTS01000008">
    <property type="protein sequence ID" value="SCW80505.1"/>
    <property type="molecule type" value="Genomic_DNA"/>
</dbReference>
<reference evidence="2" key="1">
    <citation type="submission" date="2016-10" db="EMBL/GenBank/DDBJ databases">
        <authorList>
            <person name="Varghese N."/>
            <person name="Submissions S."/>
        </authorList>
    </citation>
    <scope>NUCLEOTIDE SEQUENCE [LARGE SCALE GENOMIC DNA]</scope>
    <source>
        <strain evidence="2">CGMCC 1.3431</strain>
    </source>
</reference>